<organism evidence="2 3">
    <name type="scientific">Stappia indica</name>
    <dbReference type="NCBI Taxonomy" id="538381"/>
    <lineage>
        <taxon>Bacteria</taxon>
        <taxon>Pseudomonadati</taxon>
        <taxon>Pseudomonadota</taxon>
        <taxon>Alphaproteobacteria</taxon>
        <taxon>Hyphomicrobiales</taxon>
        <taxon>Stappiaceae</taxon>
        <taxon>Stappia</taxon>
    </lineage>
</organism>
<evidence type="ECO:0000313" key="3">
    <source>
        <dbReference type="Proteomes" id="UP000219331"/>
    </source>
</evidence>
<dbReference type="STRING" id="538381.GCA_001696535_00052"/>
<accession>A0A285SA87</accession>
<evidence type="ECO:0000256" key="1">
    <source>
        <dbReference type="SAM" id="MobiDB-lite"/>
    </source>
</evidence>
<keyword evidence="3" id="KW-1185">Reference proteome</keyword>
<feature type="region of interest" description="Disordered" evidence="1">
    <location>
        <begin position="182"/>
        <end position="209"/>
    </location>
</feature>
<dbReference type="EMBL" id="OBML01000004">
    <property type="protein sequence ID" value="SOC04205.1"/>
    <property type="molecule type" value="Genomic_DNA"/>
</dbReference>
<sequence length="209" mass="23615">MRTGRIAFPSRVPQNYADTTLSDRALRGGCHVQREVIAPFGIVLERRPSPSKWADWSWRIAEVIPDVPATDGWAVIHDGDGVTRYLSAPHMLVLHHKMVEAYDANIETGSPSIWAMLDDEVTPQMPPYRVRGITADPYEAQGVLDSAAGLVERLAMPRETVAWMAQYLASLPEAPAFRKRRRDRVETEKQIFGKEPIFSPLGRREEREP</sequence>
<dbReference type="InterPro" id="IPR021736">
    <property type="entry name" value="DUF3305"/>
</dbReference>
<evidence type="ECO:0008006" key="4">
    <source>
        <dbReference type="Google" id="ProtNLM"/>
    </source>
</evidence>
<dbReference type="OrthoDB" id="7271084at2"/>
<reference evidence="2 3" key="1">
    <citation type="submission" date="2017-08" db="EMBL/GenBank/DDBJ databases">
        <authorList>
            <person name="de Groot N.N."/>
        </authorList>
    </citation>
    <scope>NUCLEOTIDE SEQUENCE [LARGE SCALE GENOMIC DNA]</scope>
    <source>
        <strain evidence="2 3">USBA 352</strain>
    </source>
</reference>
<gene>
    <name evidence="2" type="ORF">SAMN05421512_104342</name>
</gene>
<proteinExistence type="predicted"/>
<name>A0A285SA87_9HYPH</name>
<protein>
    <recommendedName>
        <fullName evidence="4">Molybdopterin-guanine dinucleotide biosynthesis protein A</fullName>
    </recommendedName>
</protein>
<dbReference type="AlphaFoldDB" id="A0A285SA87"/>
<dbReference type="Proteomes" id="UP000219331">
    <property type="component" value="Unassembled WGS sequence"/>
</dbReference>
<feature type="compositionally biased region" description="Basic and acidic residues" evidence="1">
    <location>
        <begin position="183"/>
        <end position="192"/>
    </location>
</feature>
<dbReference type="Pfam" id="PF11749">
    <property type="entry name" value="DUF3305"/>
    <property type="match status" value="1"/>
</dbReference>
<evidence type="ECO:0000313" key="2">
    <source>
        <dbReference type="EMBL" id="SOC04205.1"/>
    </source>
</evidence>